<feature type="compositionally biased region" description="Polar residues" evidence="1">
    <location>
        <begin position="169"/>
        <end position="180"/>
    </location>
</feature>
<reference evidence="2" key="1">
    <citation type="submission" date="2021-03" db="EMBL/GenBank/DDBJ databases">
        <authorList>
            <person name="Tagirdzhanova G."/>
        </authorList>
    </citation>
    <scope>NUCLEOTIDE SEQUENCE</scope>
</reference>
<feature type="compositionally biased region" description="Polar residues" evidence="1">
    <location>
        <begin position="152"/>
        <end position="161"/>
    </location>
</feature>
<keyword evidence="3" id="KW-1185">Reference proteome</keyword>
<feature type="compositionally biased region" description="Basic and acidic residues" evidence="1">
    <location>
        <begin position="139"/>
        <end position="149"/>
    </location>
</feature>
<feature type="compositionally biased region" description="Basic and acidic residues" evidence="1">
    <location>
        <begin position="112"/>
        <end position="124"/>
    </location>
</feature>
<feature type="region of interest" description="Disordered" evidence="1">
    <location>
        <begin position="108"/>
        <end position="204"/>
    </location>
</feature>
<proteinExistence type="predicted"/>
<evidence type="ECO:0000313" key="3">
    <source>
        <dbReference type="Proteomes" id="UP000664521"/>
    </source>
</evidence>
<sequence>MASIKQRFQSLKSHINTELRSILAAYPEETEQVANEIDSLASYITDSSAITQSVLAARVAENGLDVNTHAESAATTADNFSDGCQANGERVTQDESVLLNHNIVSATSIHSDNARSGHRSDENRQNLQRTKMSSKRRSREAASERKERQAQSSDKATTSKLSRQRESVTRAQPSTASASSGKLKKKRGTNRFGSSSNKHQKRSMAVDVGKFNPKDISAFFQQTALIPKDFHQPEDIYGTFSERCSTDDSATILLLTRLFFGTGSPNSFDQLSKICTTLRQNQDLPTPQATNSLRQVVQALDSLNVQFSVASVLQRYFLVSLKTHRMKLEEEHQHSPSVRTRKVSKQLATISENGQSQTVSILDRADTQALRKMMEEAYPDLQLTRRTRGGPVNEYQRKLAALKERIRCGRNWKILQEKFGPSILLLIPSRDEYTISDSDVEKLSLPVLETLIEVLSEYRGAFLEAVCSKVSQIVAAIEDRRNLDKRYKFENITGATLKKERPDSSRFIEYCELDRDDHPKDPAESDDGPQGLTRVSI</sequence>
<gene>
    <name evidence="2" type="ORF">HETSPECPRED_002613</name>
</gene>
<feature type="compositionally biased region" description="Basic and acidic residues" evidence="1">
    <location>
        <begin position="513"/>
        <end position="523"/>
    </location>
</feature>
<feature type="region of interest" description="Disordered" evidence="1">
    <location>
        <begin position="513"/>
        <end position="537"/>
    </location>
</feature>
<comment type="caution">
    <text evidence="2">The sequence shown here is derived from an EMBL/GenBank/DDBJ whole genome shotgun (WGS) entry which is preliminary data.</text>
</comment>
<dbReference type="AlphaFoldDB" id="A0A8H3J4R8"/>
<organism evidence="2 3">
    <name type="scientific">Heterodermia speciosa</name>
    <dbReference type="NCBI Taxonomy" id="116794"/>
    <lineage>
        <taxon>Eukaryota</taxon>
        <taxon>Fungi</taxon>
        <taxon>Dikarya</taxon>
        <taxon>Ascomycota</taxon>
        <taxon>Pezizomycotina</taxon>
        <taxon>Lecanoromycetes</taxon>
        <taxon>OSLEUM clade</taxon>
        <taxon>Lecanoromycetidae</taxon>
        <taxon>Caliciales</taxon>
        <taxon>Physciaceae</taxon>
        <taxon>Heterodermia</taxon>
    </lineage>
</organism>
<evidence type="ECO:0000256" key="1">
    <source>
        <dbReference type="SAM" id="MobiDB-lite"/>
    </source>
</evidence>
<protein>
    <submittedName>
        <fullName evidence="2">Uncharacterized protein</fullName>
    </submittedName>
</protein>
<dbReference type="Proteomes" id="UP000664521">
    <property type="component" value="Unassembled WGS sequence"/>
</dbReference>
<name>A0A8H3J4R8_9LECA</name>
<dbReference type="OrthoDB" id="3945308at2759"/>
<accession>A0A8H3J4R8</accession>
<evidence type="ECO:0000313" key="2">
    <source>
        <dbReference type="EMBL" id="CAF9940693.1"/>
    </source>
</evidence>
<dbReference type="EMBL" id="CAJPDS010000160">
    <property type="protein sequence ID" value="CAF9940693.1"/>
    <property type="molecule type" value="Genomic_DNA"/>
</dbReference>